<dbReference type="CDD" id="cd01129">
    <property type="entry name" value="PulE-GspE-like"/>
    <property type="match status" value="1"/>
</dbReference>
<dbReference type="NCBIfam" id="TIGR02533">
    <property type="entry name" value="type_II_gspE"/>
    <property type="match status" value="1"/>
</dbReference>
<dbReference type="EMBL" id="FNNZ01000015">
    <property type="protein sequence ID" value="SDX15267.1"/>
    <property type="molecule type" value="Genomic_DNA"/>
</dbReference>
<dbReference type="InterPro" id="IPR037257">
    <property type="entry name" value="T2SS_E_N_sf"/>
</dbReference>
<evidence type="ECO:0000259" key="10">
    <source>
        <dbReference type="PROSITE" id="PS00662"/>
    </source>
</evidence>
<keyword evidence="12" id="KW-1185">Reference proteome</keyword>
<dbReference type="Gene3D" id="1.10.40.70">
    <property type="match status" value="1"/>
</dbReference>
<evidence type="ECO:0000256" key="2">
    <source>
        <dbReference type="ARBA" id="ARBA00022448"/>
    </source>
</evidence>
<dbReference type="InterPro" id="IPR013369">
    <property type="entry name" value="T2SS_GspE"/>
</dbReference>
<accession>A0A1H2ZD66</accession>
<feature type="region of interest" description="Disordered" evidence="9">
    <location>
        <begin position="35"/>
        <end position="67"/>
    </location>
</feature>
<organism evidence="11 12">
    <name type="scientific">Thiocapsa roseopersicina</name>
    <dbReference type="NCBI Taxonomy" id="1058"/>
    <lineage>
        <taxon>Bacteria</taxon>
        <taxon>Pseudomonadati</taxon>
        <taxon>Pseudomonadota</taxon>
        <taxon>Gammaproteobacteria</taxon>
        <taxon>Chromatiales</taxon>
        <taxon>Chromatiaceae</taxon>
        <taxon>Thiocapsa</taxon>
    </lineage>
</organism>
<comment type="function">
    <text evidence="8">ATPase component of the type II secretion system required for the energy-dependent secretion of extracellular factors such as proteases and toxins from the periplasm. Acts as a molecular motor to provide the energy that is required for assembly of the pseudopilus and the extrusion of substrates generated in the cytoplasm.</text>
</comment>
<dbReference type="GO" id="GO:0005524">
    <property type="term" value="F:ATP binding"/>
    <property type="evidence" value="ECO:0007669"/>
    <property type="project" value="UniProtKB-UniRule"/>
</dbReference>
<keyword evidence="5 8" id="KW-0653">Protein transport</keyword>
<evidence type="ECO:0000256" key="1">
    <source>
        <dbReference type="ARBA" id="ARBA00006611"/>
    </source>
</evidence>
<keyword evidence="2 8" id="KW-0813">Transport</keyword>
<dbReference type="PANTHER" id="PTHR30258">
    <property type="entry name" value="TYPE II SECRETION SYSTEM PROTEIN GSPE-RELATED"/>
    <property type="match status" value="1"/>
</dbReference>
<dbReference type="STRING" id="1058.SAMN05421783_11570"/>
<comment type="subcellular location">
    <subcellularLocation>
        <location evidence="8">Cell inner membrane</location>
    </subcellularLocation>
</comment>
<reference evidence="12" key="1">
    <citation type="submission" date="2016-10" db="EMBL/GenBank/DDBJ databases">
        <authorList>
            <person name="Varghese N."/>
            <person name="Submissions S."/>
        </authorList>
    </citation>
    <scope>NUCLEOTIDE SEQUENCE [LARGE SCALE GENOMIC DNA]</scope>
    <source>
        <strain evidence="12">DSM 217</strain>
    </source>
</reference>
<proteinExistence type="inferred from homology"/>
<evidence type="ECO:0000256" key="5">
    <source>
        <dbReference type="ARBA" id="ARBA00022927"/>
    </source>
</evidence>
<dbReference type="Pfam" id="PF05157">
    <property type="entry name" value="MshEN"/>
    <property type="match status" value="1"/>
</dbReference>
<comment type="similarity">
    <text evidence="1 8">Belongs to the GSP E family.</text>
</comment>
<keyword evidence="4 8" id="KW-0067">ATP-binding</keyword>
<gene>
    <name evidence="11" type="ORF">SAMN05421783_11570</name>
</gene>
<dbReference type="GO" id="GO:0015628">
    <property type="term" value="P:protein secretion by the type II secretion system"/>
    <property type="evidence" value="ECO:0007669"/>
    <property type="project" value="UniProtKB-UniRule"/>
</dbReference>
<dbReference type="InterPro" id="IPR003593">
    <property type="entry name" value="AAA+_ATPase"/>
</dbReference>
<dbReference type="GO" id="GO:0015627">
    <property type="term" value="C:type II protein secretion system complex"/>
    <property type="evidence" value="ECO:0007669"/>
    <property type="project" value="UniProtKB-UniRule"/>
</dbReference>
<evidence type="ECO:0000256" key="6">
    <source>
        <dbReference type="ARBA" id="ARBA00022967"/>
    </source>
</evidence>
<evidence type="ECO:0000313" key="11">
    <source>
        <dbReference type="EMBL" id="SDX15267.1"/>
    </source>
</evidence>
<dbReference type="InterPro" id="IPR027417">
    <property type="entry name" value="P-loop_NTPase"/>
</dbReference>
<dbReference type="GO" id="GO:0016887">
    <property type="term" value="F:ATP hydrolysis activity"/>
    <property type="evidence" value="ECO:0007669"/>
    <property type="project" value="TreeGrafter"/>
</dbReference>
<dbReference type="GO" id="GO:0005886">
    <property type="term" value="C:plasma membrane"/>
    <property type="evidence" value="ECO:0007669"/>
    <property type="project" value="UniProtKB-SubCell"/>
</dbReference>
<dbReference type="PANTHER" id="PTHR30258:SF2">
    <property type="entry name" value="COMG OPERON PROTEIN 1"/>
    <property type="match status" value="1"/>
</dbReference>
<dbReference type="InterPro" id="IPR007831">
    <property type="entry name" value="T2SS_GspE_N"/>
</dbReference>
<dbReference type="RefSeq" id="WP_093034210.1">
    <property type="nucleotide sequence ID" value="NZ_FNNZ01000015.1"/>
</dbReference>
<sequence length="627" mass="68444">MHDDAVLEEAPSISATRDDLDELFSGSQTLAETPDYAVASAADMSPEPDSDRTPKAAVSPYAEPPPEGRVVAHLHASGKLSPGDLGRARRLADEAGDPLLPMLVRLGLISERDMAQAMSDVLELPLADASTFPSEPVRDDLFSLRFLKDAKVLPLFEDEDCIQIAFAHPIDRFAVEAMQMAAGKPVKALVGLPSEIELALERLYEKVEEAPESAEGALGDFDEEDIEHLKDLASEAPVIRMVNQLIQKALESRASDIHIEPFADQLKVRYRVDGILKEVDAPPVRSTAAVISRVKIMAKLNIAERRLPQDGRIPIRIQGRELDLRVSTVPTMFGESVVMRLLDKESVRFDLDALGFDGSPRERLRLILEKPYGILLVTGPTGSGKSTTLYTALSRMNTEERKIITVEDPVEYQLAGINQIQVKSAIGMTFASALRAIVRQDPDVIMVGEMRDLETARIAVQSALTGHVVLSTLHTNDAASGVTRLLEMGVEDYLLTSTINGILAQRLVRKLCPYCQVSYPAIPELAVRFAAIGAAPEDVELHRAAGCDACNGTGYRGRLVITEVLLMTDHIRKAVLNHATATEIRRIAVAEGMETMYLDGLRKALDGRTTIEEVLRVAEAGEEPSAD</sequence>
<dbReference type="FunFam" id="3.30.450.90:FF:000001">
    <property type="entry name" value="Type II secretion system ATPase GspE"/>
    <property type="match status" value="1"/>
</dbReference>
<dbReference type="InterPro" id="IPR001482">
    <property type="entry name" value="T2SS/T4SS_dom"/>
</dbReference>
<dbReference type="Proteomes" id="UP000198816">
    <property type="component" value="Unassembled WGS sequence"/>
</dbReference>
<evidence type="ECO:0000256" key="7">
    <source>
        <dbReference type="ARBA" id="ARBA00034006"/>
    </source>
</evidence>
<protein>
    <recommendedName>
        <fullName evidence="8">Type II secretion system protein E</fullName>
        <shortName evidence="8">T2SS protein E</shortName>
    </recommendedName>
    <alternativeName>
        <fullName evidence="8">Type II traffic warden ATPase</fullName>
    </alternativeName>
</protein>
<dbReference type="GO" id="GO:0008564">
    <property type="term" value="F:protein-exporting ATPase activity"/>
    <property type="evidence" value="ECO:0007669"/>
    <property type="project" value="UniProtKB-EC"/>
</dbReference>
<dbReference type="SUPFAM" id="SSF160246">
    <property type="entry name" value="EspE N-terminal domain-like"/>
    <property type="match status" value="1"/>
</dbReference>
<dbReference type="SMART" id="SM00382">
    <property type="entry name" value="AAA"/>
    <property type="match status" value="1"/>
</dbReference>
<dbReference type="Gene3D" id="3.30.450.90">
    <property type="match status" value="1"/>
</dbReference>
<dbReference type="SUPFAM" id="SSF52540">
    <property type="entry name" value="P-loop containing nucleoside triphosphate hydrolases"/>
    <property type="match status" value="1"/>
</dbReference>
<dbReference type="AlphaFoldDB" id="A0A1H2ZD66"/>
<evidence type="ECO:0000256" key="4">
    <source>
        <dbReference type="ARBA" id="ARBA00022840"/>
    </source>
</evidence>
<evidence type="ECO:0000256" key="9">
    <source>
        <dbReference type="SAM" id="MobiDB-lite"/>
    </source>
</evidence>
<evidence type="ECO:0000256" key="8">
    <source>
        <dbReference type="RuleBase" id="RU366070"/>
    </source>
</evidence>
<name>A0A1H2ZD66_THIRO</name>
<dbReference type="FunFam" id="3.40.50.300:FF:000398">
    <property type="entry name" value="Type IV pilus assembly ATPase PilB"/>
    <property type="match status" value="1"/>
</dbReference>
<keyword evidence="3 8" id="KW-0547">Nucleotide-binding</keyword>
<feature type="domain" description="Bacterial type II secretion system protein E" evidence="10">
    <location>
        <begin position="438"/>
        <end position="452"/>
    </location>
</feature>
<evidence type="ECO:0000313" key="12">
    <source>
        <dbReference type="Proteomes" id="UP000198816"/>
    </source>
</evidence>
<dbReference type="Pfam" id="PF00437">
    <property type="entry name" value="T2SSE"/>
    <property type="match status" value="1"/>
</dbReference>
<dbReference type="Gene3D" id="3.40.50.300">
    <property type="entry name" value="P-loop containing nucleotide triphosphate hydrolases"/>
    <property type="match status" value="1"/>
</dbReference>
<dbReference type="Gene3D" id="3.30.300.160">
    <property type="entry name" value="Type II secretion system, protein E, N-terminal domain"/>
    <property type="match status" value="1"/>
</dbReference>
<evidence type="ECO:0000256" key="3">
    <source>
        <dbReference type="ARBA" id="ARBA00022741"/>
    </source>
</evidence>
<dbReference type="PROSITE" id="PS00662">
    <property type="entry name" value="T2SP_E"/>
    <property type="match status" value="1"/>
</dbReference>
<keyword evidence="6" id="KW-1278">Translocase</keyword>
<comment type="catalytic activity">
    <reaction evidence="7">
        <text>ATP + H2O + cellular proteinSide 1 = ADP + phosphate + cellular proteinSide 2.</text>
        <dbReference type="EC" id="7.4.2.8"/>
    </reaction>
</comment>
<dbReference type="OrthoDB" id="9804785at2"/>